<evidence type="ECO:0000256" key="1">
    <source>
        <dbReference type="SAM" id="Coils"/>
    </source>
</evidence>
<accession>A0A504J9F9</accession>
<proteinExistence type="predicted"/>
<evidence type="ECO:0000313" key="2">
    <source>
        <dbReference type="EMBL" id="TPN85225.1"/>
    </source>
</evidence>
<dbReference type="AlphaFoldDB" id="A0A504J9F9"/>
<gene>
    <name evidence="2" type="ORF">FHK87_14445</name>
</gene>
<evidence type="ECO:0008006" key="4">
    <source>
        <dbReference type="Google" id="ProtNLM"/>
    </source>
</evidence>
<dbReference type="RefSeq" id="WP_140594282.1">
    <property type="nucleotide sequence ID" value="NZ_VFWZ01000004.1"/>
</dbReference>
<organism evidence="2 3">
    <name type="scientific">Aquimarina algicola</name>
    <dbReference type="NCBI Taxonomy" id="2589995"/>
    <lineage>
        <taxon>Bacteria</taxon>
        <taxon>Pseudomonadati</taxon>
        <taxon>Bacteroidota</taxon>
        <taxon>Flavobacteriia</taxon>
        <taxon>Flavobacteriales</taxon>
        <taxon>Flavobacteriaceae</taxon>
        <taxon>Aquimarina</taxon>
    </lineage>
</organism>
<keyword evidence="3" id="KW-1185">Reference proteome</keyword>
<dbReference type="Proteomes" id="UP000315540">
    <property type="component" value="Unassembled WGS sequence"/>
</dbReference>
<evidence type="ECO:0000313" key="3">
    <source>
        <dbReference type="Proteomes" id="UP000315540"/>
    </source>
</evidence>
<sequence>MKTLFRTFIFVFAAIATLSCNQLSKEEQEFDALMQKVIDVHDEVMPKMGEISSLIKELKPKIDTTAQGQEYAQAQQKLKDSYDFMMTWMSDFSETFPHEEEETKVDTEKLATQMKLLKEEEVKVNKLKNQINSSIAEAKKILGKTE</sequence>
<protein>
    <recommendedName>
        <fullName evidence="4">Viral A-type inclusion protein</fullName>
    </recommendedName>
</protein>
<name>A0A504J9F9_9FLAO</name>
<dbReference type="EMBL" id="VFWZ01000004">
    <property type="protein sequence ID" value="TPN85225.1"/>
    <property type="molecule type" value="Genomic_DNA"/>
</dbReference>
<keyword evidence="1" id="KW-0175">Coiled coil</keyword>
<comment type="caution">
    <text evidence="2">The sequence shown here is derived from an EMBL/GenBank/DDBJ whole genome shotgun (WGS) entry which is preliminary data.</text>
</comment>
<reference evidence="2 3" key="1">
    <citation type="submission" date="2019-06" db="EMBL/GenBank/DDBJ databases">
        <authorList>
            <person name="Meng X."/>
        </authorList>
    </citation>
    <scope>NUCLEOTIDE SEQUENCE [LARGE SCALE GENOMIC DNA]</scope>
    <source>
        <strain evidence="2 3">M625</strain>
    </source>
</reference>
<feature type="coiled-coil region" evidence="1">
    <location>
        <begin position="110"/>
        <end position="137"/>
    </location>
</feature>
<dbReference type="PROSITE" id="PS51257">
    <property type="entry name" value="PROKAR_LIPOPROTEIN"/>
    <property type="match status" value="1"/>
</dbReference>
<dbReference type="OrthoDB" id="1436925at2"/>